<sequence>MILLSGGTGTPKLIQGLMQIIPAEKITAIVNTADDMWVSGNLVSPDVDTVLYTFAGIIDDEKWWGIKNDSFRTYERLKSCGHGEEMMIGDLDRATHILRSELIRNGVRLTDATSRICAQMGIRSKVLPMSDAPVSTIVATPDGDLGFQKFWVELKGEPEVLDIRFDGIESAEPTPEVRDALQSGDTIVIGPSNPITSIGPILALDGITEILKKAKVVVISPIIGDKPVSGPAGKFMDALGIDVSSKGILDLYHEIVDIFIHDIRDECELTCDSCDILRADTMMSNIDRAEAFARFVYEVSYN</sequence>
<dbReference type="InterPro" id="IPR002882">
    <property type="entry name" value="CofD"/>
</dbReference>
<dbReference type="Gene3D" id="3.40.50.10680">
    <property type="entry name" value="CofD-like domains"/>
    <property type="match status" value="1"/>
</dbReference>
<keyword evidence="5" id="KW-1185">Reference proteome</keyword>
<organism evidence="4 5">
    <name type="scientific">Candidatus Syntropharchaeum caldarium</name>
    <dbReference type="NCBI Taxonomy" id="1838285"/>
    <lineage>
        <taxon>Archaea</taxon>
        <taxon>Methanobacteriati</taxon>
        <taxon>Methanobacteriota</taxon>
        <taxon>Stenosarchaea group</taxon>
        <taxon>Methanomicrobia</taxon>
        <taxon>Methanosarcinales</taxon>
        <taxon>ANME-2 cluster</taxon>
        <taxon>Candidatus Syntropharchaeum</taxon>
    </lineage>
</organism>
<dbReference type="Proteomes" id="UP000186940">
    <property type="component" value="Unassembled WGS sequence"/>
</dbReference>
<comment type="cofactor">
    <cofactor evidence="3">
        <name>Mg(2+)</name>
        <dbReference type="ChEBI" id="CHEBI:18420"/>
    </cofactor>
</comment>
<protein>
    <recommendedName>
        <fullName evidence="3">2-phospho-L-lactate transferase</fullName>
        <ecNumber evidence="3">2.7.8.28</ecNumber>
    </recommendedName>
    <alternativeName>
        <fullName evidence="3">EPPG:FO PEP transferase</fullName>
    </alternativeName>
</protein>
<dbReference type="EMBL" id="LYOS01000004">
    <property type="protein sequence ID" value="OFV67431.1"/>
    <property type="molecule type" value="Genomic_DNA"/>
</dbReference>
<comment type="subunit">
    <text evidence="3">Homodimer.</text>
</comment>
<gene>
    <name evidence="3" type="primary">cofD</name>
    <name evidence="4" type="ORF">SCAL_001349</name>
</gene>
<feature type="binding site" evidence="3">
    <location>
        <position position="48"/>
    </location>
    <ligand>
        <name>7,8-didemethyl-8-hydroxy-5-deazariboflavin</name>
        <dbReference type="ChEBI" id="CHEBI:59904"/>
    </ligand>
</feature>
<dbReference type="PATRIC" id="fig|1838285.3.peg.1370"/>
<dbReference type="Pfam" id="PF01933">
    <property type="entry name" value="CofD"/>
    <property type="match status" value="1"/>
</dbReference>
<evidence type="ECO:0000256" key="1">
    <source>
        <dbReference type="ARBA" id="ARBA00022679"/>
    </source>
</evidence>
<dbReference type="GO" id="GO:0000287">
    <property type="term" value="F:magnesium ion binding"/>
    <property type="evidence" value="ECO:0007669"/>
    <property type="project" value="InterPro"/>
</dbReference>
<dbReference type="CDD" id="cd07186">
    <property type="entry name" value="CofD_like"/>
    <property type="match status" value="1"/>
</dbReference>
<dbReference type="NCBIfam" id="TIGR01819">
    <property type="entry name" value="F420_cofD"/>
    <property type="match status" value="1"/>
</dbReference>
<dbReference type="InterPro" id="IPR010115">
    <property type="entry name" value="FbiA/CofD"/>
</dbReference>
<comment type="catalytic activity">
    <reaction evidence="3">
        <text>(2S)-lactyl-2-diphospho-5'-guanosine + 7,8-didemethyl-8-hydroxy-5-deazariboflavin = oxidized coenzyme F420-0 + GMP + H(+)</text>
        <dbReference type="Rhea" id="RHEA:63444"/>
        <dbReference type="ChEBI" id="CHEBI:15378"/>
        <dbReference type="ChEBI" id="CHEBI:58115"/>
        <dbReference type="ChEBI" id="CHEBI:59435"/>
        <dbReference type="ChEBI" id="CHEBI:59904"/>
        <dbReference type="ChEBI" id="CHEBI:59907"/>
        <dbReference type="EC" id="2.7.8.28"/>
    </reaction>
</comment>
<dbReference type="AlphaFoldDB" id="A0A1F2P9P2"/>
<comment type="caution">
    <text evidence="3">Lacks conserved residue(s) required for the propagation of feature annotation.</text>
</comment>
<evidence type="ECO:0000256" key="2">
    <source>
        <dbReference type="ARBA" id="ARBA00022842"/>
    </source>
</evidence>
<dbReference type="HAMAP" id="MF_01257">
    <property type="entry name" value="CofD"/>
    <property type="match status" value="1"/>
</dbReference>
<keyword evidence="1 3" id="KW-0808">Transferase</keyword>
<dbReference type="SUPFAM" id="SSF142338">
    <property type="entry name" value="CofD-like"/>
    <property type="match status" value="1"/>
</dbReference>
<proteinExistence type="inferred from homology"/>
<reference evidence="4" key="1">
    <citation type="submission" date="2016-05" db="EMBL/GenBank/DDBJ databases">
        <title>Microbial consortia oxidize butane by reversing methanogenesis.</title>
        <authorList>
            <person name="Laso-Perez R."/>
            <person name="Richter M."/>
            <person name="Wegener G."/>
            <person name="Musat F."/>
        </authorList>
    </citation>
    <scope>NUCLEOTIDE SEQUENCE [LARGE SCALE GENOMIC DNA]</scope>
    <source>
        <strain evidence="4">BOX2</strain>
    </source>
</reference>
<evidence type="ECO:0000313" key="5">
    <source>
        <dbReference type="Proteomes" id="UP000186940"/>
    </source>
</evidence>
<keyword evidence="2 3" id="KW-0460">Magnesium</keyword>
<dbReference type="UniPathway" id="UPA00071"/>
<dbReference type="GO" id="GO:0043743">
    <property type="term" value="F:LPPG:FO 2-phospho-L-lactate transferase activity"/>
    <property type="evidence" value="ECO:0007669"/>
    <property type="project" value="UniProtKB-EC"/>
</dbReference>
<dbReference type="InterPro" id="IPR038136">
    <property type="entry name" value="CofD-like_dom_sf"/>
</dbReference>
<dbReference type="EC" id="2.7.8.28" evidence="3"/>
<dbReference type="Gene3D" id="1.10.8.240">
    <property type="entry name" value="CofD-like domain"/>
    <property type="match status" value="1"/>
</dbReference>
<evidence type="ECO:0000256" key="3">
    <source>
        <dbReference type="HAMAP-Rule" id="MF_01257"/>
    </source>
</evidence>
<dbReference type="PANTHER" id="PTHR43007">
    <property type="entry name" value="2-PHOSPHO-L-LACTATE TRANSFERASE"/>
    <property type="match status" value="1"/>
</dbReference>
<evidence type="ECO:0000313" key="4">
    <source>
        <dbReference type="EMBL" id="OFV67431.1"/>
    </source>
</evidence>
<comment type="caution">
    <text evidence="4">The sequence shown here is derived from an EMBL/GenBank/DDBJ whole genome shotgun (WGS) entry which is preliminary data.</text>
</comment>
<comment type="similarity">
    <text evidence="3">Belongs to the CofD family.</text>
</comment>
<dbReference type="STRING" id="1838285.SCAL_001349"/>
<accession>A0A1F2P9P2</accession>
<comment type="pathway">
    <text evidence="3">Cofactor biosynthesis; coenzyme F420 biosynthesis.</text>
</comment>
<comment type="function">
    <text evidence="3">Catalyzes the transfer of the 2-phospholactate moiety from (2S)-lactyl-2-diphospho-5'-guanosine to 7,8-didemethyl-8-hydroxy-5-deazariboflavin (FO) with the formation of oxidized coenzyme F420-0 and GMP.</text>
</comment>
<dbReference type="GO" id="GO:0052645">
    <property type="term" value="P:F420-0 metabolic process"/>
    <property type="evidence" value="ECO:0007669"/>
    <property type="project" value="UniProtKB-UniRule"/>
</dbReference>
<dbReference type="PANTHER" id="PTHR43007:SF1">
    <property type="entry name" value="2-PHOSPHO-L-LACTATE TRANSFERASE"/>
    <property type="match status" value="1"/>
</dbReference>
<name>A0A1F2P9P2_9EURY</name>